<dbReference type="AlphaFoldDB" id="A0A8C5RGD9"/>
<evidence type="ECO:0000313" key="5">
    <source>
        <dbReference type="Proteomes" id="UP000694406"/>
    </source>
</evidence>
<feature type="compositionally biased region" description="Polar residues" evidence="2">
    <location>
        <begin position="469"/>
        <end position="487"/>
    </location>
</feature>
<protein>
    <recommendedName>
        <fullName evidence="3">RGS domain-containing protein</fullName>
    </recommendedName>
</protein>
<feature type="region of interest" description="Disordered" evidence="2">
    <location>
        <begin position="358"/>
        <end position="432"/>
    </location>
</feature>
<evidence type="ECO:0000259" key="3">
    <source>
        <dbReference type="PROSITE" id="PS50132"/>
    </source>
</evidence>
<feature type="compositionally biased region" description="Basic and acidic residues" evidence="2">
    <location>
        <begin position="520"/>
        <end position="535"/>
    </location>
</feature>
<dbReference type="Pfam" id="PF16611">
    <property type="entry name" value="RGS12_us2"/>
    <property type="match status" value="1"/>
</dbReference>
<feature type="region of interest" description="Disordered" evidence="2">
    <location>
        <begin position="467"/>
        <end position="536"/>
    </location>
</feature>
<dbReference type="Gene3D" id="1.10.167.10">
    <property type="entry name" value="Regulator of G-protein Signalling 4, domain 2"/>
    <property type="match status" value="1"/>
</dbReference>
<feature type="domain" description="RGS" evidence="3">
    <location>
        <begin position="58"/>
        <end position="175"/>
    </location>
</feature>
<dbReference type="Pfam" id="PF16613">
    <property type="entry name" value="RGS12_us1"/>
    <property type="match status" value="1"/>
</dbReference>
<reference evidence="4" key="1">
    <citation type="submission" date="2025-08" db="UniProtKB">
        <authorList>
            <consortium name="Ensembl"/>
        </authorList>
    </citation>
    <scope>IDENTIFICATION</scope>
</reference>
<feature type="region of interest" description="Disordered" evidence="2">
    <location>
        <begin position="1"/>
        <end position="20"/>
    </location>
</feature>
<dbReference type="GeneTree" id="ENSGT00940000159741"/>
<organism evidence="4 5">
    <name type="scientific">Laticauda laticaudata</name>
    <name type="common">Blue-ringed sea krait</name>
    <name type="synonym">Blue-lipped sea krait</name>
    <dbReference type="NCBI Taxonomy" id="8630"/>
    <lineage>
        <taxon>Eukaryota</taxon>
        <taxon>Metazoa</taxon>
        <taxon>Chordata</taxon>
        <taxon>Craniata</taxon>
        <taxon>Vertebrata</taxon>
        <taxon>Euteleostomi</taxon>
        <taxon>Lepidosauria</taxon>
        <taxon>Squamata</taxon>
        <taxon>Bifurcata</taxon>
        <taxon>Unidentata</taxon>
        <taxon>Episquamata</taxon>
        <taxon>Toxicofera</taxon>
        <taxon>Serpentes</taxon>
        <taxon>Colubroidea</taxon>
        <taxon>Elapidae</taxon>
        <taxon>Laticaudinae</taxon>
        <taxon>Laticauda</taxon>
    </lineage>
</organism>
<accession>A0A8C5RGD9</accession>
<dbReference type="PANTHER" id="PTHR45945:SF1">
    <property type="entry name" value="REGULATOR OF G-PROTEIN SIGNALING 12"/>
    <property type="match status" value="1"/>
</dbReference>
<keyword evidence="5" id="KW-1185">Reference proteome</keyword>
<proteinExistence type="predicted"/>
<evidence type="ECO:0000313" key="4">
    <source>
        <dbReference type="Ensembl" id="ENSLLTP00000002718.1"/>
    </source>
</evidence>
<sequence>MDKICNASRSTTVSDGELNHSDLKDGASDTSLSSNASLPSVQSCQRQRDRRVASWAVSFERLLQDPLGIRYFSDFLRKEFSEENILFWQACDYFNHIPAHDKKELSFRAQEIFNKYLCSKATTPVNIDSQVQLADDVLTAPHPNMFKDQQLQIFNLMKFDSYARFLKSPFYQQCVLAEVEGRPVPDPQWVPNSPTLKSSFGPDMFNVSTPRKNGEQDPLDLGAPISSLDGQRVILEDKISKKGKDKGKGASLKHSAPVTTNAGSQALTGEGRPVGKHNSFKLKGEPGKSSREAHLAPKEARLAQTEKNTRQHLNLEEAEEFFELVSKVQSNRADDQRGLLRKEDLILPDFLQMPPCQAGISTSVPWEPAGPSSRTPHPDGQEESSPEDRSCPQPPSDSVAGQRGPEKAPGLPMALGQVAGEGPVPATSPRPLNLLLQGNPRWKEEVETMEEEDVIVADLSLVPKGDISSPPNRRLTLSETGSPTESKMASEKFRPGLLHKPRTHPRGSEGSLEDSTCPNSHRDVHPAGIRKEIGRPELPIHGVIDVDSVTTSQDQPWFCPEPESHVLLHGGVSELRASQPRRPTRTQRTSSFPAFPAAGSEKKEENEGPCKATFV</sequence>
<feature type="compositionally biased region" description="Basic and acidic residues" evidence="2">
    <location>
        <begin position="239"/>
        <end position="248"/>
    </location>
</feature>
<feature type="compositionally biased region" description="Basic and acidic residues" evidence="2">
    <location>
        <begin position="376"/>
        <end position="390"/>
    </location>
</feature>
<dbReference type="GO" id="GO:0005886">
    <property type="term" value="C:plasma membrane"/>
    <property type="evidence" value="ECO:0007669"/>
    <property type="project" value="TreeGrafter"/>
</dbReference>
<dbReference type="PROSITE" id="PS50877">
    <property type="entry name" value="GOLOCO"/>
    <property type="match status" value="1"/>
</dbReference>
<dbReference type="SMART" id="SM00390">
    <property type="entry name" value="GoLoco"/>
    <property type="match status" value="1"/>
</dbReference>
<feature type="region of interest" description="Disordered" evidence="2">
    <location>
        <begin position="575"/>
        <end position="615"/>
    </location>
</feature>
<feature type="compositionally biased region" description="Basic and acidic residues" evidence="2">
    <location>
        <begin position="282"/>
        <end position="301"/>
    </location>
</feature>
<dbReference type="Pfam" id="PF00615">
    <property type="entry name" value="RGS"/>
    <property type="match status" value="1"/>
</dbReference>
<evidence type="ECO:0000256" key="1">
    <source>
        <dbReference type="ARBA" id="ARBA00022468"/>
    </source>
</evidence>
<dbReference type="PROSITE" id="PS50132">
    <property type="entry name" value="RGS"/>
    <property type="match status" value="1"/>
</dbReference>
<dbReference type="GO" id="GO:0005737">
    <property type="term" value="C:cytoplasm"/>
    <property type="evidence" value="ECO:0007669"/>
    <property type="project" value="TreeGrafter"/>
</dbReference>
<dbReference type="Proteomes" id="UP000694406">
    <property type="component" value="Unplaced"/>
</dbReference>
<dbReference type="InterPro" id="IPR036305">
    <property type="entry name" value="RGS_sf"/>
</dbReference>
<feature type="region of interest" description="Disordered" evidence="2">
    <location>
        <begin position="239"/>
        <end position="307"/>
    </location>
</feature>
<feature type="compositionally biased region" description="Low complexity" evidence="2">
    <location>
        <begin position="578"/>
        <end position="591"/>
    </location>
</feature>
<reference evidence="4" key="2">
    <citation type="submission" date="2025-09" db="UniProtKB">
        <authorList>
            <consortium name="Ensembl"/>
        </authorList>
    </citation>
    <scope>IDENTIFICATION</scope>
</reference>
<dbReference type="PRINTS" id="PR01301">
    <property type="entry name" value="RGSPROTEIN"/>
</dbReference>
<dbReference type="Pfam" id="PF02188">
    <property type="entry name" value="GoLoco"/>
    <property type="match status" value="1"/>
</dbReference>
<dbReference type="GO" id="GO:0008277">
    <property type="term" value="P:regulation of G protein-coupled receptor signaling pathway"/>
    <property type="evidence" value="ECO:0007669"/>
    <property type="project" value="TreeGrafter"/>
</dbReference>
<dbReference type="SUPFAM" id="SSF48097">
    <property type="entry name" value="Regulator of G-protein signaling, RGS"/>
    <property type="match status" value="1"/>
</dbReference>
<dbReference type="InterPro" id="IPR024066">
    <property type="entry name" value="RGS_subdom1/3"/>
</dbReference>
<evidence type="ECO:0000256" key="2">
    <source>
        <dbReference type="SAM" id="MobiDB-lite"/>
    </source>
</evidence>
<keyword evidence="1" id="KW-0343">GTPase activation</keyword>
<dbReference type="InterPro" id="IPR044926">
    <property type="entry name" value="RGS_subdomain_2"/>
</dbReference>
<dbReference type="InterPro" id="IPR003109">
    <property type="entry name" value="GoLoco_motif"/>
</dbReference>
<dbReference type="GO" id="GO:0005096">
    <property type="term" value="F:GTPase activator activity"/>
    <property type="evidence" value="ECO:0007669"/>
    <property type="project" value="UniProtKB-KW"/>
</dbReference>
<name>A0A8C5RGD9_LATLA</name>
<feature type="compositionally biased region" description="Polar residues" evidence="2">
    <location>
        <begin position="257"/>
        <end position="267"/>
    </location>
</feature>
<dbReference type="PANTHER" id="PTHR45945">
    <property type="entry name" value="REGULATOR OF G-PROTEIN SIGNALING LOCO"/>
    <property type="match status" value="1"/>
</dbReference>
<dbReference type="GO" id="GO:0005634">
    <property type="term" value="C:nucleus"/>
    <property type="evidence" value="ECO:0007669"/>
    <property type="project" value="TreeGrafter"/>
</dbReference>
<dbReference type="InterPro" id="IPR016137">
    <property type="entry name" value="RGS"/>
</dbReference>
<dbReference type="Ensembl" id="ENSLLTT00000002828.1">
    <property type="protein sequence ID" value="ENSLLTP00000002718.1"/>
    <property type="gene ID" value="ENSLLTG00000002080.1"/>
</dbReference>
<dbReference type="InterPro" id="IPR046995">
    <property type="entry name" value="RGS10/12/14-like"/>
</dbReference>
<dbReference type="SMART" id="SM00315">
    <property type="entry name" value="RGS"/>
    <property type="match status" value="1"/>
</dbReference>
<dbReference type="Gene3D" id="1.10.196.10">
    <property type="match status" value="1"/>
</dbReference>
<dbReference type="FunFam" id="1.10.167.10:FF:000001">
    <property type="entry name" value="Putative regulator of g-protein signaling 12"/>
    <property type="match status" value="1"/>
</dbReference>